<dbReference type="Proteomes" id="UP000024635">
    <property type="component" value="Unassembled WGS sequence"/>
</dbReference>
<keyword evidence="3" id="KW-1185">Reference proteome</keyword>
<evidence type="ECO:0000313" key="3">
    <source>
        <dbReference type="Proteomes" id="UP000024635"/>
    </source>
</evidence>
<comment type="caution">
    <text evidence="2">The sequence shown here is derived from an EMBL/GenBank/DDBJ whole genome shotgun (WGS) entry which is preliminary data.</text>
</comment>
<reference evidence="3" key="1">
    <citation type="journal article" date="2015" name="Nat. Genet.">
        <title>The genome and transcriptome of the zoonotic hookworm Ancylostoma ceylanicum identify infection-specific gene families.</title>
        <authorList>
            <person name="Schwarz E.M."/>
            <person name="Hu Y."/>
            <person name="Antoshechkin I."/>
            <person name="Miller M.M."/>
            <person name="Sternberg P.W."/>
            <person name="Aroian R.V."/>
        </authorList>
    </citation>
    <scope>NUCLEOTIDE SEQUENCE</scope>
    <source>
        <strain evidence="3">HY135</strain>
    </source>
</reference>
<organism evidence="2 3">
    <name type="scientific">Ancylostoma ceylanicum</name>
    <dbReference type="NCBI Taxonomy" id="53326"/>
    <lineage>
        <taxon>Eukaryota</taxon>
        <taxon>Metazoa</taxon>
        <taxon>Ecdysozoa</taxon>
        <taxon>Nematoda</taxon>
        <taxon>Chromadorea</taxon>
        <taxon>Rhabditida</taxon>
        <taxon>Rhabditina</taxon>
        <taxon>Rhabditomorpha</taxon>
        <taxon>Strongyloidea</taxon>
        <taxon>Ancylostomatidae</taxon>
        <taxon>Ancylostomatinae</taxon>
        <taxon>Ancylostoma</taxon>
    </lineage>
</organism>
<dbReference type="STRING" id="53326.A0A016SDI5"/>
<name>A0A016SDI5_9BILA</name>
<feature type="domain" description="MULE transposase" evidence="1">
    <location>
        <begin position="285"/>
        <end position="367"/>
    </location>
</feature>
<sequence>MAKCWRQCEEVITPAVLPKGIWRPNSYHDVLKWVRTGVRYIAEQAPSRTGKHPVLSYRVPGTDTSYTFTFKRNSTHHDLYQCQQCKSRGKWTGIKVINQEFISDPTCLDHHPDCRPLRTAHNLVERTVYEFYHNIRADASFAGKKVKPLWHQQARIIKEKAAAEGELGPEMIQHHNKKGHISRRDSIRRAVRVHEVREVQATMEWIPNHLQFLWDGSLFVHRLEPTLHVYYNRSTIQVSINPSQICASPRPPKRFTVLLQMAAQNGLHALVADGVHSFQPRQLKRGGQLYTIHGVCSNGVEVPLLYAISSRKTQQVYEIIFRHIRDELPAIPSNLRIVLDFERASIQAVKRVFPTATVQGCAFHLAQAWNRRRDLVGLKGFVHGEDKSLEVVQWWDTIKGLVFLPRRLHREVRALTAPPVPPEHPAYRPCEEFLKYLGETWYDGMFADLWDKFGIEELRTTNLAESYHNQLNTLMEGDHPLLSTLIRVLHDLDGEAQSSLITLQQDPTHTKYLRRRDRERRERIAHEMRSFNASYQEGVVRSEIDEYCRTMSRFVTDSTI</sequence>
<dbReference type="Pfam" id="PF10551">
    <property type="entry name" value="MULE"/>
    <property type="match status" value="1"/>
</dbReference>
<dbReference type="OrthoDB" id="5839913at2759"/>
<accession>A0A016SDI5</accession>
<protein>
    <recommendedName>
        <fullName evidence="1">MULE transposase domain-containing protein</fullName>
    </recommendedName>
</protein>
<gene>
    <name evidence="2" type="primary">Acey_s0248.g99</name>
    <name evidence="2" type="ORF">Y032_0248g99</name>
</gene>
<proteinExistence type="predicted"/>
<evidence type="ECO:0000313" key="2">
    <source>
        <dbReference type="EMBL" id="EYB88406.1"/>
    </source>
</evidence>
<dbReference type="InterPro" id="IPR018289">
    <property type="entry name" value="MULE_transposase_dom"/>
</dbReference>
<dbReference type="AlphaFoldDB" id="A0A016SDI5"/>
<dbReference type="EMBL" id="JARK01001584">
    <property type="protein sequence ID" value="EYB88406.1"/>
    <property type="molecule type" value="Genomic_DNA"/>
</dbReference>
<evidence type="ECO:0000259" key="1">
    <source>
        <dbReference type="Pfam" id="PF10551"/>
    </source>
</evidence>